<dbReference type="PANTHER" id="PTHR43394:SF1">
    <property type="entry name" value="ATP-BINDING CASSETTE SUB-FAMILY B MEMBER 10, MITOCHONDRIAL"/>
    <property type="match status" value="1"/>
</dbReference>
<dbReference type="GO" id="GO:0005524">
    <property type="term" value="F:ATP binding"/>
    <property type="evidence" value="ECO:0007669"/>
    <property type="project" value="UniProtKB-KW"/>
</dbReference>
<organism evidence="15 16">
    <name type="scientific">Bifidobacterium [indicum] DSM 20214 = LMG 11587</name>
    <dbReference type="NCBI Taxonomy" id="1341694"/>
    <lineage>
        <taxon>Bacteria</taxon>
        <taxon>Bacillati</taxon>
        <taxon>Actinomycetota</taxon>
        <taxon>Actinomycetes</taxon>
        <taxon>Bifidobacteriales</taxon>
        <taxon>Bifidobacteriaceae</taxon>
        <taxon>Bifidobacterium</taxon>
    </lineage>
</organism>
<dbReference type="GO" id="GO:0005886">
    <property type="term" value="C:plasma membrane"/>
    <property type="evidence" value="ECO:0007669"/>
    <property type="project" value="UniProtKB-SubCell"/>
</dbReference>
<feature type="transmembrane region" description="Helical" evidence="12">
    <location>
        <begin position="155"/>
        <end position="173"/>
    </location>
</feature>
<evidence type="ECO:0000256" key="10">
    <source>
        <dbReference type="ARBA" id="ARBA00023455"/>
    </source>
</evidence>
<dbReference type="GO" id="GO:0015421">
    <property type="term" value="F:ABC-type oligopeptide transporter activity"/>
    <property type="evidence" value="ECO:0007669"/>
    <property type="project" value="TreeGrafter"/>
</dbReference>
<evidence type="ECO:0000256" key="7">
    <source>
        <dbReference type="ARBA" id="ARBA00022840"/>
    </source>
</evidence>
<dbReference type="Gene3D" id="1.20.1560.10">
    <property type="entry name" value="ABC transporter type 1, transmembrane domain"/>
    <property type="match status" value="1"/>
</dbReference>
<evidence type="ECO:0000256" key="11">
    <source>
        <dbReference type="SAM" id="MobiDB-lite"/>
    </source>
</evidence>
<dbReference type="Proteomes" id="UP000028569">
    <property type="component" value="Chromosome"/>
</dbReference>
<dbReference type="InterPro" id="IPR036640">
    <property type="entry name" value="ABC1_TM_sf"/>
</dbReference>
<feature type="transmembrane region" description="Helical" evidence="12">
    <location>
        <begin position="179"/>
        <end position="203"/>
    </location>
</feature>
<evidence type="ECO:0000313" key="15">
    <source>
        <dbReference type="EMBL" id="AIC92340.1"/>
    </source>
</evidence>
<keyword evidence="6" id="KW-0547">Nucleotide-binding</keyword>
<proteinExistence type="inferred from homology"/>
<dbReference type="Pfam" id="PF00005">
    <property type="entry name" value="ABC_tran"/>
    <property type="match status" value="1"/>
</dbReference>
<dbReference type="InterPro" id="IPR017871">
    <property type="entry name" value="ABC_transporter-like_CS"/>
</dbReference>
<dbReference type="GO" id="GO:0016887">
    <property type="term" value="F:ATP hydrolysis activity"/>
    <property type="evidence" value="ECO:0007669"/>
    <property type="project" value="InterPro"/>
</dbReference>
<dbReference type="AlphaFoldDB" id="A0A087VV47"/>
<dbReference type="PROSITE" id="PS00211">
    <property type="entry name" value="ABC_TRANSPORTER_1"/>
    <property type="match status" value="1"/>
</dbReference>
<evidence type="ECO:0000256" key="9">
    <source>
        <dbReference type="ARBA" id="ARBA00023136"/>
    </source>
</evidence>
<dbReference type="InterPro" id="IPR039421">
    <property type="entry name" value="Type_1_exporter"/>
</dbReference>
<keyword evidence="2" id="KW-0813">Transport</keyword>
<evidence type="ECO:0000256" key="5">
    <source>
        <dbReference type="ARBA" id="ARBA00022692"/>
    </source>
</evidence>
<dbReference type="InterPro" id="IPR027417">
    <property type="entry name" value="P-loop_NTPase"/>
</dbReference>
<dbReference type="SUPFAM" id="SSF90123">
    <property type="entry name" value="ABC transporter transmembrane region"/>
    <property type="match status" value="1"/>
</dbReference>
<gene>
    <name evidence="15" type="ORF">BINDI_1078</name>
</gene>
<dbReference type="SUPFAM" id="SSF52540">
    <property type="entry name" value="P-loop containing nucleoside triphosphate hydrolases"/>
    <property type="match status" value="1"/>
</dbReference>
<comment type="subcellular location">
    <subcellularLocation>
        <location evidence="1">Cell inner membrane</location>
        <topology evidence="1">Multi-pass membrane protein</topology>
    </subcellularLocation>
</comment>
<dbReference type="PROSITE" id="PS50893">
    <property type="entry name" value="ABC_TRANSPORTER_2"/>
    <property type="match status" value="1"/>
</dbReference>
<comment type="similarity">
    <text evidence="10">Belongs to the ABC transporter superfamily. Siderophore-Fe(3+) uptake transporter (SIUT) (TC 3.A.1.21) family.</text>
</comment>
<name>A0A087VV47_9BIFI</name>
<keyword evidence="8 12" id="KW-1133">Transmembrane helix</keyword>
<dbReference type="PROSITE" id="PS50929">
    <property type="entry name" value="ABC_TM1F"/>
    <property type="match status" value="1"/>
</dbReference>
<keyword evidence="7 15" id="KW-0067">ATP-binding</keyword>
<dbReference type="Gene3D" id="3.40.50.300">
    <property type="entry name" value="P-loop containing nucleotide triphosphate hydrolases"/>
    <property type="match status" value="1"/>
</dbReference>
<dbReference type="PANTHER" id="PTHR43394">
    <property type="entry name" value="ATP-DEPENDENT PERMEASE MDL1, MITOCHONDRIAL"/>
    <property type="match status" value="1"/>
</dbReference>
<dbReference type="CDD" id="cd18548">
    <property type="entry name" value="ABC_6TM_Tm287_like"/>
    <property type="match status" value="1"/>
</dbReference>
<evidence type="ECO:0000313" key="16">
    <source>
        <dbReference type="Proteomes" id="UP000028569"/>
    </source>
</evidence>
<keyword evidence="3" id="KW-1003">Cell membrane</keyword>
<dbReference type="HOGENOM" id="CLU_000604_84_3_11"/>
<evidence type="ECO:0000256" key="1">
    <source>
        <dbReference type="ARBA" id="ARBA00004429"/>
    </source>
</evidence>
<feature type="transmembrane region" description="Helical" evidence="12">
    <location>
        <begin position="263"/>
        <end position="286"/>
    </location>
</feature>
<evidence type="ECO:0000256" key="4">
    <source>
        <dbReference type="ARBA" id="ARBA00022519"/>
    </source>
</evidence>
<reference evidence="15 16" key="1">
    <citation type="journal article" date="2014" name="Appl. Environ. Microbiol.">
        <title>Genomic encyclopedia of type strains of the genus Bifidobacterium.</title>
        <authorList>
            <person name="Milani C."/>
            <person name="Lugli G.A."/>
            <person name="Duranti S."/>
            <person name="Turroni F."/>
            <person name="Bottacini F."/>
            <person name="Mangifesta M."/>
            <person name="Sanchez B."/>
            <person name="Viappiani A."/>
            <person name="Mancabelli L."/>
            <person name="Taminiau B."/>
            <person name="Delcenserie V."/>
            <person name="Barrangou R."/>
            <person name="Margolles A."/>
            <person name="van Sinderen D."/>
            <person name="Ventura M."/>
        </authorList>
    </citation>
    <scope>NUCLEOTIDE SEQUENCE [LARGE SCALE GENOMIC DNA]</scope>
    <source>
        <strain evidence="15 16">LMG 11587</strain>
    </source>
</reference>
<keyword evidence="5 12" id="KW-0812">Transmembrane</keyword>
<protein>
    <submittedName>
        <fullName evidence="15">ABC transporter ATP-binding protein</fullName>
        <ecNumber evidence="15">3.6.3.44</ecNumber>
    </submittedName>
</protein>
<feature type="transmembrane region" description="Helical" evidence="12">
    <location>
        <begin position="306"/>
        <end position="326"/>
    </location>
</feature>
<evidence type="ECO:0000256" key="3">
    <source>
        <dbReference type="ARBA" id="ARBA00022475"/>
    </source>
</evidence>
<dbReference type="InterPro" id="IPR011527">
    <property type="entry name" value="ABC1_TM_dom"/>
</dbReference>
<dbReference type="SMART" id="SM00382">
    <property type="entry name" value="AAA"/>
    <property type="match status" value="1"/>
</dbReference>
<dbReference type="EMBL" id="CP006018">
    <property type="protein sequence ID" value="AIC92340.1"/>
    <property type="molecule type" value="Genomic_DNA"/>
</dbReference>
<dbReference type="KEGG" id="bii:BINDI_1078"/>
<keyword evidence="16" id="KW-1185">Reference proteome</keyword>
<keyword evidence="15" id="KW-0378">Hydrolase</keyword>
<dbReference type="OrthoDB" id="9806127at2"/>
<evidence type="ECO:0000256" key="8">
    <source>
        <dbReference type="ARBA" id="ARBA00022989"/>
    </source>
</evidence>
<dbReference type="EC" id="3.6.3.44" evidence="15"/>
<evidence type="ECO:0000259" key="14">
    <source>
        <dbReference type="PROSITE" id="PS50929"/>
    </source>
</evidence>
<feature type="domain" description="ABC transmembrane type-1" evidence="14">
    <location>
        <begin position="38"/>
        <end position="324"/>
    </location>
</feature>
<evidence type="ECO:0000256" key="2">
    <source>
        <dbReference type="ARBA" id="ARBA00022448"/>
    </source>
</evidence>
<dbReference type="Pfam" id="PF00664">
    <property type="entry name" value="ABC_membrane"/>
    <property type="match status" value="1"/>
</dbReference>
<evidence type="ECO:0000256" key="12">
    <source>
        <dbReference type="SAM" id="Phobius"/>
    </source>
</evidence>
<dbReference type="InterPro" id="IPR003593">
    <property type="entry name" value="AAA+_ATPase"/>
</dbReference>
<feature type="domain" description="ABC transporter" evidence="13">
    <location>
        <begin position="359"/>
        <end position="595"/>
    </location>
</feature>
<keyword evidence="9 12" id="KW-0472">Membrane</keyword>
<feature type="transmembrane region" description="Helical" evidence="12">
    <location>
        <begin position="74"/>
        <end position="94"/>
    </location>
</feature>
<evidence type="ECO:0000259" key="13">
    <source>
        <dbReference type="PROSITE" id="PS50893"/>
    </source>
</evidence>
<feature type="region of interest" description="Disordered" evidence="11">
    <location>
        <begin position="1"/>
        <end position="20"/>
    </location>
</feature>
<keyword evidence="4" id="KW-0997">Cell inner membrane</keyword>
<dbReference type="FunFam" id="3.40.50.300:FF:000221">
    <property type="entry name" value="Multidrug ABC transporter ATP-binding protein"/>
    <property type="match status" value="1"/>
</dbReference>
<evidence type="ECO:0000256" key="6">
    <source>
        <dbReference type="ARBA" id="ARBA00022741"/>
    </source>
</evidence>
<dbReference type="InterPro" id="IPR003439">
    <property type="entry name" value="ABC_transporter-like_ATP-bd"/>
</dbReference>
<feature type="transmembrane region" description="Helical" evidence="12">
    <location>
        <begin position="38"/>
        <end position="62"/>
    </location>
</feature>
<dbReference type="RefSeq" id="WP_033490634.1">
    <property type="nucleotide sequence ID" value="NZ_CP006018.1"/>
</dbReference>
<accession>A0A087VV47</accession>
<sequence length="608" mass="67004">MKGSTTSETESDRQEPAHPQHTVRTILGSLREYKKASLLAPGFVFLESVLEIVIPTIMASLIDQGVSGRSMPAIIKFGLILLICSAVSLFSGFMSGRYAAIASSGLAKNVRSDLFAQVQSFGFTNIDRFSTGSIITRLTTDVTNLQNAYQMVIRVGVRAPIMVIVAWFFSFRISKPISLVFLIVIPILGLGLIGLSLLVHPIFERVFHTYDRLNNVVDENLQGIRVVKSYNREDYEEGKFGRISQSIYQAFCKAERIMSLNPALLNFCIYASLLVISWMGASQIVASGNNASLGLTTGDLTALVTYAIQIMMAMNMVSMIVVMVVISQASAERICQVLQEVSTVQDPADPVMEVADGSIRFQDVTFRYSDRSERPVLSHIDLDVPSGSTLGIVGGTGASKSSLVQLIPRLYDVTEGSLQVGGVDVRRYDLTVLRDQVAMVLQKNVLFSGTIAENLRWGNSQASDEDLVHACSLAQADGFVREFPDGYQTRLDEGGSNLSGGQRQRLCIARALLKKPDILILDDSTSAVDTKTDQLIRQAFRQEIPDTTKIIISQRLASVEDADMILVLEEGRILDKGTHQDLLRTCQEYRSIYESQTRNKDGEDKDHE</sequence>